<gene>
    <name evidence="9" type="ORF">QBE54_01370</name>
</gene>
<dbReference type="PANTHER" id="PTHR30193">
    <property type="entry name" value="ABC TRANSPORTER PERMEASE PROTEIN"/>
    <property type="match status" value="1"/>
</dbReference>
<feature type="transmembrane region" description="Helical" evidence="7">
    <location>
        <begin position="164"/>
        <end position="184"/>
    </location>
</feature>
<dbReference type="InterPro" id="IPR035906">
    <property type="entry name" value="MetI-like_sf"/>
</dbReference>
<evidence type="ECO:0000259" key="8">
    <source>
        <dbReference type="PROSITE" id="PS50928"/>
    </source>
</evidence>
<organism evidence="9 10">
    <name type="scientific">Thermatribacter velox</name>
    <dbReference type="NCBI Taxonomy" id="3039681"/>
    <lineage>
        <taxon>Bacteria</taxon>
        <taxon>Pseudomonadati</taxon>
        <taxon>Atribacterota</taxon>
        <taxon>Atribacteria</taxon>
        <taxon>Atribacterales</taxon>
        <taxon>Thermatribacteraceae</taxon>
        <taxon>Thermatribacter</taxon>
    </lineage>
</organism>
<evidence type="ECO:0000256" key="2">
    <source>
        <dbReference type="ARBA" id="ARBA00022448"/>
    </source>
</evidence>
<feature type="domain" description="ABC transmembrane type-1" evidence="8">
    <location>
        <begin position="75"/>
        <end position="288"/>
    </location>
</feature>
<dbReference type="EMBL" id="CP121689">
    <property type="protein sequence ID" value="WZL76411.1"/>
    <property type="molecule type" value="Genomic_DNA"/>
</dbReference>
<dbReference type="Proteomes" id="UP001461341">
    <property type="component" value="Chromosome"/>
</dbReference>
<keyword evidence="10" id="KW-1185">Reference proteome</keyword>
<protein>
    <submittedName>
        <fullName evidence="9">Sugar ABC transporter permease</fullName>
    </submittedName>
</protein>
<evidence type="ECO:0000313" key="10">
    <source>
        <dbReference type="Proteomes" id="UP001461341"/>
    </source>
</evidence>
<dbReference type="RefSeq" id="WP_369018573.1">
    <property type="nucleotide sequence ID" value="NZ_CP121689.1"/>
</dbReference>
<keyword evidence="3" id="KW-1003">Cell membrane</keyword>
<dbReference type="PROSITE" id="PS50928">
    <property type="entry name" value="ABC_TM1"/>
    <property type="match status" value="1"/>
</dbReference>
<name>A0ABZ2YBM6_9BACT</name>
<keyword evidence="2 7" id="KW-0813">Transport</keyword>
<keyword evidence="5 7" id="KW-1133">Transmembrane helix</keyword>
<feature type="transmembrane region" description="Helical" evidence="7">
    <location>
        <begin position="79"/>
        <end position="101"/>
    </location>
</feature>
<feature type="transmembrane region" description="Helical" evidence="7">
    <location>
        <begin position="215"/>
        <end position="235"/>
    </location>
</feature>
<proteinExistence type="inferred from homology"/>
<evidence type="ECO:0000256" key="3">
    <source>
        <dbReference type="ARBA" id="ARBA00022475"/>
    </source>
</evidence>
<feature type="transmembrane region" description="Helical" evidence="7">
    <location>
        <begin position="20"/>
        <end position="45"/>
    </location>
</feature>
<feature type="transmembrane region" description="Helical" evidence="7">
    <location>
        <begin position="113"/>
        <end position="134"/>
    </location>
</feature>
<dbReference type="InterPro" id="IPR000515">
    <property type="entry name" value="MetI-like"/>
</dbReference>
<evidence type="ECO:0000256" key="7">
    <source>
        <dbReference type="RuleBase" id="RU363032"/>
    </source>
</evidence>
<keyword evidence="4 7" id="KW-0812">Transmembrane</keyword>
<evidence type="ECO:0000313" key="9">
    <source>
        <dbReference type="EMBL" id="WZL76411.1"/>
    </source>
</evidence>
<evidence type="ECO:0000256" key="4">
    <source>
        <dbReference type="ARBA" id="ARBA00022692"/>
    </source>
</evidence>
<evidence type="ECO:0000256" key="5">
    <source>
        <dbReference type="ARBA" id="ARBA00022989"/>
    </source>
</evidence>
<dbReference type="InterPro" id="IPR051393">
    <property type="entry name" value="ABC_transporter_permease"/>
</dbReference>
<feature type="transmembrane region" description="Helical" evidence="7">
    <location>
        <begin position="267"/>
        <end position="287"/>
    </location>
</feature>
<dbReference type="PANTHER" id="PTHR30193:SF37">
    <property type="entry name" value="INNER MEMBRANE ABC TRANSPORTER PERMEASE PROTEIN YCJO"/>
    <property type="match status" value="1"/>
</dbReference>
<evidence type="ECO:0000256" key="1">
    <source>
        <dbReference type="ARBA" id="ARBA00004651"/>
    </source>
</evidence>
<reference evidence="9 10" key="1">
    <citation type="submission" date="2023-03" db="EMBL/GenBank/DDBJ databases">
        <title>Novel Species.</title>
        <authorList>
            <person name="Ma S."/>
        </authorList>
    </citation>
    <scope>NUCLEOTIDE SEQUENCE [LARGE SCALE GENOMIC DNA]</scope>
    <source>
        <strain evidence="9 10">B11</strain>
    </source>
</reference>
<comment type="subcellular location">
    <subcellularLocation>
        <location evidence="1 7">Cell membrane</location>
        <topology evidence="1 7">Multi-pass membrane protein</topology>
    </subcellularLocation>
</comment>
<keyword evidence="6 7" id="KW-0472">Membrane</keyword>
<accession>A0ABZ2YBM6</accession>
<dbReference type="CDD" id="cd06261">
    <property type="entry name" value="TM_PBP2"/>
    <property type="match status" value="1"/>
</dbReference>
<evidence type="ECO:0000256" key="6">
    <source>
        <dbReference type="ARBA" id="ARBA00023136"/>
    </source>
</evidence>
<dbReference type="Gene3D" id="1.10.3720.10">
    <property type="entry name" value="MetI-like"/>
    <property type="match status" value="1"/>
</dbReference>
<sequence length="300" mass="33554">MLKNIACLWQNKQHRIAPYLFISPFYILFAVFMVYPLCFGLYLSLHEWSGIGEMTYVGLGNYVNLLKDPDFHLAFSNTLWYMGASLVINLVFSLLLAVLLNSALIKAKKLFRTIYFVPIVTSVVAAAIVFTLFYDRDYGLFNVLFMALGRKPLDWLGSTSLSKLAVIGLIAWRWTGFNMVYFLAGLQSIPRSLYEAAVVDGASPLQSFLKITLPLLKPVILFVVVITLIGSIQIFDEPYILTGGGPADSSMSLVIYLFRTGMEYLNLGYAAAIGFIIFGMTFILSWIQINLMGGFEGEKS</sequence>
<dbReference type="Pfam" id="PF00528">
    <property type="entry name" value="BPD_transp_1"/>
    <property type="match status" value="1"/>
</dbReference>
<comment type="similarity">
    <text evidence="7">Belongs to the binding-protein-dependent transport system permease family.</text>
</comment>
<dbReference type="SUPFAM" id="SSF161098">
    <property type="entry name" value="MetI-like"/>
    <property type="match status" value="1"/>
</dbReference>